<evidence type="ECO:0000256" key="2">
    <source>
        <dbReference type="SAM" id="MobiDB-lite"/>
    </source>
</evidence>
<accession>A0A7M7JNZ7</accession>
<protein>
    <submittedName>
        <fullName evidence="3">Uncharacterized protein</fullName>
    </submittedName>
</protein>
<proteinExistence type="predicted"/>
<dbReference type="KEGG" id="vde:111247708"/>
<evidence type="ECO:0000313" key="3">
    <source>
        <dbReference type="EnsemblMetazoa" id="XP_022654700"/>
    </source>
</evidence>
<evidence type="ECO:0000313" key="4">
    <source>
        <dbReference type="Proteomes" id="UP000594260"/>
    </source>
</evidence>
<dbReference type="InParanoid" id="A0A7M7JNZ7"/>
<evidence type="ECO:0000256" key="1">
    <source>
        <dbReference type="SAM" id="Coils"/>
    </source>
</evidence>
<sequence length="132" mass="15224">MDSDFFWRRYSPKELDGYSEDTLKGITDDLRCKIKDALWELAELEEENACLDVQASARMVVIDQLLDLHTERTRDLDTYFRGVQMSVKGIRHKKRSPSIQQPRGKFVTPSDKGEETPSENSLSKPEQTIKTS</sequence>
<dbReference type="AlphaFoldDB" id="A0A7M7JNZ7"/>
<dbReference type="GeneID" id="111247708"/>
<keyword evidence="1" id="KW-0175">Coiled coil</keyword>
<feature type="compositionally biased region" description="Polar residues" evidence="2">
    <location>
        <begin position="118"/>
        <end position="132"/>
    </location>
</feature>
<keyword evidence="4" id="KW-1185">Reference proteome</keyword>
<feature type="coiled-coil region" evidence="1">
    <location>
        <begin position="27"/>
        <end position="54"/>
    </location>
</feature>
<feature type="region of interest" description="Disordered" evidence="2">
    <location>
        <begin position="91"/>
        <end position="132"/>
    </location>
</feature>
<dbReference type="Proteomes" id="UP000594260">
    <property type="component" value="Unplaced"/>
</dbReference>
<name>A0A7M7JNZ7_VARDE</name>
<organism evidence="3 4">
    <name type="scientific">Varroa destructor</name>
    <name type="common">Honeybee mite</name>
    <dbReference type="NCBI Taxonomy" id="109461"/>
    <lineage>
        <taxon>Eukaryota</taxon>
        <taxon>Metazoa</taxon>
        <taxon>Ecdysozoa</taxon>
        <taxon>Arthropoda</taxon>
        <taxon>Chelicerata</taxon>
        <taxon>Arachnida</taxon>
        <taxon>Acari</taxon>
        <taxon>Parasitiformes</taxon>
        <taxon>Mesostigmata</taxon>
        <taxon>Gamasina</taxon>
        <taxon>Dermanyssoidea</taxon>
        <taxon>Varroidae</taxon>
        <taxon>Varroa</taxon>
    </lineage>
</organism>
<reference evidence="3" key="1">
    <citation type="submission" date="2021-01" db="UniProtKB">
        <authorList>
            <consortium name="EnsemblMetazoa"/>
        </authorList>
    </citation>
    <scope>IDENTIFICATION</scope>
</reference>
<dbReference type="OrthoDB" id="10461495at2759"/>
<dbReference type="RefSeq" id="XP_022654700.1">
    <property type="nucleotide sequence ID" value="XM_022798965.1"/>
</dbReference>
<dbReference type="EnsemblMetazoa" id="XM_022798965">
    <property type="protein sequence ID" value="XP_022654700"/>
    <property type="gene ID" value="LOC111247708"/>
</dbReference>